<organism evidence="2 3">
    <name type="scientific">Hibiscus sabdariffa</name>
    <name type="common">roselle</name>
    <dbReference type="NCBI Taxonomy" id="183260"/>
    <lineage>
        <taxon>Eukaryota</taxon>
        <taxon>Viridiplantae</taxon>
        <taxon>Streptophyta</taxon>
        <taxon>Embryophyta</taxon>
        <taxon>Tracheophyta</taxon>
        <taxon>Spermatophyta</taxon>
        <taxon>Magnoliopsida</taxon>
        <taxon>eudicotyledons</taxon>
        <taxon>Gunneridae</taxon>
        <taxon>Pentapetalae</taxon>
        <taxon>rosids</taxon>
        <taxon>malvids</taxon>
        <taxon>Malvales</taxon>
        <taxon>Malvaceae</taxon>
        <taxon>Malvoideae</taxon>
        <taxon>Hibiscus</taxon>
    </lineage>
</organism>
<dbReference type="Proteomes" id="UP001472677">
    <property type="component" value="Unassembled WGS sequence"/>
</dbReference>
<dbReference type="CDD" id="cd00257">
    <property type="entry name" value="beta-trefoil_FSCN-like"/>
    <property type="match status" value="1"/>
</dbReference>
<feature type="domain" description="Agglutinin" evidence="1">
    <location>
        <begin position="163"/>
        <end position="294"/>
    </location>
</feature>
<dbReference type="CDD" id="cd20216">
    <property type="entry name" value="PFM_HFR-2-like"/>
    <property type="match status" value="1"/>
</dbReference>
<feature type="domain" description="Agglutinin" evidence="1">
    <location>
        <begin position="3"/>
        <end position="158"/>
    </location>
</feature>
<dbReference type="PANTHER" id="PTHR39244">
    <property type="entry name" value="NATTERIN-4"/>
    <property type="match status" value="1"/>
</dbReference>
<accession>A0ABR2ACF5</accession>
<keyword evidence="3" id="KW-1185">Reference proteome</keyword>
<reference evidence="2 3" key="1">
    <citation type="journal article" date="2024" name="G3 (Bethesda)">
        <title>Genome assembly of Hibiscus sabdariffa L. provides insights into metabolisms of medicinal natural products.</title>
        <authorList>
            <person name="Kim T."/>
        </authorList>
    </citation>
    <scope>NUCLEOTIDE SEQUENCE [LARGE SCALE GENOMIC DNA]</scope>
    <source>
        <strain evidence="2">TK-2024</strain>
        <tissue evidence="2">Old leaves</tissue>
    </source>
</reference>
<dbReference type="Gene3D" id="2.170.15.10">
    <property type="entry name" value="Proaerolysin, chain A, domain 3"/>
    <property type="match status" value="1"/>
</dbReference>
<evidence type="ECO:0000313" key="2">
    <source>
        <dbReference type="EMBL" id="KAK8490807.1"/>
    </source>
</evidence>
<dbReference type="Gene3D" id="2.80.10.50">
    <property type="match status" value="2"/>
</dbReference>
<sequence>MEPTLPRFIVIETVDRIGYLSYIREGGEADGFMRFMEPKVTAPYAKFEVESSETEGLVHIRSCQNNKYWQRMNIPHVPWGHWIATGSKEKEEDRSKEWCTLFEFIPVDPAKNKFRIMHVQSDRYLCSPLMDDPKFDHGLLSYHKEFDYQNADVFTIIDWSSLLILPKHVVFKGDNDKYMYLYRDTLPYFGTYDIGVPTAAFEILPTNDGNIRIKCSKTGKFFRCENSKWIHVDKTSADNPDTIFRPVKIDDQKIALISLSNNNFCKRLSDDGYGDALAADITSATKETQLTVEEPVLTREIYDIKYDVLNSRVHAESVHVLAHGSLTNITDQPSTMDIKLEYKETRTSSWKTDLSLKLRMKTTMKFDVPLVSKGGIEFSAEVQSGVEWGKVFETTTNREVVHKVAVPPMSMVTVNLVATKGLCDVPFRYKQRDTLYDGSSVTSAVQGGTYFGSNYHSMKYEVRAEKLPPGSTQ</sequence>
<dbReference type="Pfam" id="PF07468">
    <property type="entry name" value="Agglutinin"/>
    <property type="match status" value="2"/>
</dbReference>
<gene>
    <name evidence="2" type="ORF">V6N12_011437</name>
</gene>
<dbReference type="PANTHER" id="PTHR39244:SF5">
    <property type="entry name" value="NATTERIN-3-LIKE"/>
    <property type="match status" value="1"/>
</dbReference>
<dbReference type="SUPFAM" id="SSF56973">
    <property type="entry name" value="Aerolisin/ETX pore-forming domain"/>
    <property type="match status" value="1"/>
</dbReference>
<dbReference type="SUPFAM" id="SSF50382">
    <property type="entry name" value="Agglutinin"/>
    <property type="match status" value="2"/>
</dbReference>
<dbReference type="InterPro" id="IPR008998">
    <property type="entry name" value="Agglutinin"/>
</dbReference>
<dbReference type="EMBL" id="JBBPBM010000835">
    <property type="protein sequence ID" value="KAK8490807.1"/>
    <property type="molecule type" value="Genomic_DNA"/>
</dbReference>
<dbReference type="InterPro" id="IPR053237">
    <property type="entry name" value="Natterin_C"/>
</dbReference>
<dbReference type="InterPro" id="IPR036242">
    <property type="entry name" value="Agglutinin_dom_sf"/>
</dbReference>
<evidence type="ECO:0000313" key="3">
    <source>
        <dbReference type="Proteomes" id="UP001472677"/>
    </source>
</evidence>
<comment type="caution">
    <text evidence="2">The sequence shown here is derived from an EMBL/GenBank/DDBJ whole genome shotgun (WGS) entry which is preliminary data.</text>
</comment>
<proteinExistence type="predicted"/>
<dbReference type="SMART" id="SM00791">
    <property type="entry name" value="Agglutinin"/>
    <property type="match status" value="2"/>
</dbReference>
<evidence type="ECO:0000259" key="1">
    <source>
        <dbReference type="SMART" id="SM00791"/>
    </source>
</evidence>
<name>A0ABR2ACF5_9ROSI</name>
<protein>
    <recommendedName>
        <fullName evidence="1">Agglutinin domain-containing protein</fullName>
    </recommendedName>
</protein>